<feature type="compositionally biased region" description="Low complexity" evidence="1">
    <location>
        <begin position="18"/>
        <end position="29"/>
    </location>
</feature>
<sequence length="81" mass="8096">MSGQIATMPSVLPPALYQQASGSPAAQSAIRAQTTGTSGSFSPLQPDVTGGFPARRGPPVPPHLPARPSPSQVGSGAFGRT</sequence>
<feature type="region of interest" description="Disordered" evidence="1">
    <location>
        <begin position="18"/>
        <end position="81"/>
    </location>
</feature>
<feature type="non-terminal residue" evidence="2">
    <location>
        <position position="81"/>
    </location>
</feature>
<proteinExistence type="predicted"/>
<reference evidence="3" key="1">
    <citation type="journal article" date="2017" name="Nat. Ecol. Evol.">
        <title>Genome expansion and lineage-specific genetic innovations in the forest pathogenic fungi Armillaria.</title>
        <authorList>
            <person name="Sipos G."/>
            <person name="Prasanna A.N."/>
            <person name="Walter M.C."/>
            <person name="O'Connor E."/>
            <person name="Balint B."/>
            <person name="Krizsan K."/>
            <person name="Kiss B."/>
            <person name="Hess J."/>
            <person name="Varga T."/>
            <person name="Slot J."/>
            <person name="Riley R."/>
            <person name="Boka B."/>
            <person name="Rigling D."/>
            <person name="Barry K."/>
            <person name="Lee J."/>
            <person name="Mihaltcheva S."/>
            <person name="LaButti K."/>
            <person name="Lipzen A."/>
            <person name="Waldron R."/>
            <person name="Moloney N.M."/>
            <person name="Sperisen C."/>
            <person name="Kredics L."/>
            <person name="Vagvoelgyi C."/>
            <person name="Patrignani A."/>
            <person name="Fitzpatrick D."/>
            <person name="Nagy I."/>
            <person name="Doyle S."/>
            <person name="Anderson J.B."/>
            <person name="Grigoriev I.V."/>
            <person name="Gueldener U."/>
            <person name="Muensterkoetter M."/>
            <person name="Nagy L.G."/>
        </authorList>
    </citation>
    <scope>NUCLEOTIDE SEQUENCE [LARGE SCALE GENOMIC DNA]</scope>
    <source>
        <strain evidence="3">Ar21-2</strain>
    </source>
</reference>
<organism evidence="2 3">
    <name type="scientific">Armillaria gallica</name>
    <name type="common">Bulbous honey fungus</name>
    <name type="synonym">Armillaria bulbosa</name>
    <dbReference type="NCBI Taxonomy" id="47427"/>
    <lineage>
        <taxon>Eukaryota</taxon>
        <taxon>Fungi</taxon>
        <taxon>Dikarya</taxon>
        <taxon>Basidiomycota</taxon>
        <taxon>Agaricomycotina</taxon>
        <taxon>Agaricomycetes</taxon>
        <taxon>Agaricomycetidae</taxon>
        <taxon>Agaricales</taxon>
        <taxon>Marasmiineae</taxon>
        <taxon>Physalacriaceae</taxon>
        <taxon>Armillaria</taxon>
    </lineage>
</organism>
<name>A0A2H3DMM9_ARMGA</name>
<protein>
    <submittedName>
        <fullName evidence="2">Uncharacterized protein</fullName>
    </submittedName>
</protein>
<dbReference type="AlphaFoldDB" id="A0A2H3DMM9"/>
<dbReference type="OrthoDB" id="524326at2759"/>
<gene>
    <name evidence="2" type="ORF">ARMGADRAFT_1010137</name>
</gene>
<feature type="compositionally biased region" description="Polar residues" evidence="1">
    <location>
        <begin position="30"/>
        <end position="43"/>
    </location>
</feature>
<keyword evidence="3" id="KW-1185">Reference proteome</keyword>
<accession>A0A2H3DMM9</accession>
<dbReference type="Proteomes" id="UP000217790">
    <property type="component" value="Unassembled WGS sequence"/>
</dbReference>
<dbReference type="InParanoid" id="A0A2H3DMM9"/>
<dbReference type="EMBL" id="KZ293650">
    <property type="protein sequence ID" value="PBK96475.1"/>
    <property type="molecule type" value="Genomic_DNA"/>
</dbReference>
<evidence type="ECO:0000313" key="2">
    <source>
        <dbReference type="EMBL" id="PBK96475.1"/>
    </source>
</evidence>
<dbReference type="STRING" id="47427.A0A2H3DMM9"/>
<evidence type="ECO:0000256" key="1">
    <source>
        <dbReference type="SAM" id="MobiDB-lite"/>
    </source>
</evidence>
<feature type="compositionally biased region" description="Pro residues" evidence="1">
    <location>
        <begin position="56"/>
        <end position="68"/>
    </location>
</feature>
<evidence type="ECO:0000313" key="3">
    <source>
        <dbReference type="Proteomes" id="UP000217790"/>
    </source>
</evidence>